<name>U5T758_9GAMM</name>
<dbReference type="KEGG" id="spiu:SPICUR_05490"/>
<dbReference type="Proteomes" id="UP000017640">
    <property type="component" value="Chromosome"/>
</dbReference>
<feature type="region of interest" description="Disordered" evidence="1">
    <location>
        <begin position="167"/>
        <end position="193"/>
    </location>
</feature>
<dbReference type="AlphaFoldDB" id="U5T758"/>
<sequence length="193" mass="21222">MQILKSLILALTIAGLSGTALAQHSEYRGDEDRAIKSLSADDIEALRRGGGWGLARVAELNGVPGPSHLLELTDEINLDADQQAAIENLFTTMQAEAIAAGERFIAAEAALESAFQSGDVTPNELRDHLDTIAERRSDLRYVHLEAHLETLDIITDEQVARYNEARGYSTRSDCDDVPEGHDPEMWRQHQGCE</sequence>
<evidence type="ECO:0000256" key="2">
    <source>
        <dbReference type="SAM" id="SignalP"/>
    </source>
</evidence>
<gene>
    <name evidence="3" type="ORF">SPICUR_05490</name>
</gene>
<keyword evidence="4" id="KW-1185">Reference proteome</keyword>
<dbReference type="HOGENOM" id="CLU_108466_0_0_6"/>
<dbReference type="eggNOG" id="COG3678">
    <property type="taxonomic scope" value="Bacteria"/>
</dbReference>
<dbReference type="Gene3D" id="1.20.120.1490">
    <property type="match status" value="1"/>
</dbReference>
<dbReference type="EMBL" id="CP005990">
    <property type="protein sequence ID" value="AGY92072.1"/>
    <property type="molecule type" value="Genomic_DNA"/>
</dbReference>
<feature type="chain" id="PRO_5004664562" description="Zinc resistance-associated protein" evidence="2">
    <location>
        <begin position="23"/>
        <end position="193"/>
    </location>
</feature>
<proteinExistence type="predicted"/>
<organism evidence="3 4">
    <name type="scientific">Spiribacter curvatus</name>
    <dbReference type="NCBI Taxonomy" id="1335757"/>
    <lineage>
        <taxon>Bacteria</taxon>
        <taxon>Pseudomonadati</taxon>
        <taxon>Pseudomonadota</taxon>
        <taxon>Gammaproteobacteria</taxon>
        <taxon>Chromatiales</taxon>
        <taxon>Ectothiorhodospiraceae</taxon>
        <taxon>Spiribacter</taxon>
    </lineage>
</organism>
<protein>
    <recommendedName>
        <fullName evidence="5">Zinc resistance-associated protein</fullName>
    </recommendedName>
</protein>
<evidence type="ECO:0000256" key="1">
    <source>
        <dbReference type="SAM" id="MobiDB-lite"/>
    </source>
</evidence>
<feature type="signal peptide" evidence="2">
    <location>
        <begin position="1"/>
        <end position="22"/>
    </location>
</feature>
<evidence type="ECO:0008006" key="5">
    <source>
        <dbReference type="Google" id="ProtNLM"/>
    </source>
</evidence>
<evidence type="ECO:0000313" key="3">
    <source>
        <dbReference type="EMBL" id="AGY92072.1"/>
    </source>
</evidence>
<evidence type="ECO:0000313" key="4">
    <source>
        <dbReference type="Proteomes" id="UP000017640"/>
    </source>
</evidence>
<feature type="compositionally biased region" description="Basic and acidic residues" evidence="1">
    <location>
        <begin position="172"/>
        <end position="193"/>
    </location>
</feature>
<dbReference type="STRING" id="1335757.SPICUR_05490"/>
<dbReference type="RefSeq" id="WP_023366868.1">
    <property type="nucleotide sequence ID" value="NC_022664.1"/>
</dbReference>
<reference evidence="3 4" key="1">
    <citation type="journal article" date="2013" name="BMC Genomics">
        <title>Genomes of "Spiribacter", a streamlined, successful halophilic bacterium.</title>
        <authorList>
            <person name="Lopez-Perez M."/>
            <person name="Ghai R."/>
            <person name="Leon M.J."/>
            <person name="Rodriguez-Olmos A."/>
            <person name="Copa-Patino J.L."/>
            <person name="Soliveri J."/>
            <person name="Sanchez-Porro C."/>
            <person name="Ventosa A."/>
            <person name="Rodriguez-Valera F."/>
        </authorList>
    </citation>
    <scope>NUCLEOTIDE SEQUENCE [LARGE SCALE GENOMIC DNA]</scope>
    <source>
        <strain evidence="3 4">UAH-SP71</strain>
    </source>
</reference>
<accession>U5T758</accession>
<keyword evidence="2" id="KW-0732">Signal</keyword>